<dbReference type="AlphaFoldDB" id="A0A8S2WBI7"/>
<name>A0A8S2WBI7_9BILA</name>
<dbReference type="EMBL" id="CAJOBH010064773">
    <property type="protein sequence ID" value="CAF4442824.1"/>
    <property type="molecule type" value="Genomic_DNA"/>
</dbReference>
<accession>A0A8S2WBI7</accession>
<gene>
    <name evidence="1" type="ORF">BYL167_LOCUS33397</name>
    <name evidence="2" type="ORF">SMN809_LOCUS43003</name>
</gene>
<evidence type="ECO:0000313" key="1">
    <source>
        <dbReference type="EMBL" id="CAF4442824.1"/>
    </source>
</evidence>
<evidence type="ECO:0000313" key="3">
    <source>
        <dbReference type="Proteomes" id="UP000681967"/>
    </source>
</evidence>
<feature type="non-terminal residue" evidence="1">
    <location>
        <position position="47"/>
    </location>
</feature>
<sequence>MDKTFFRPNDEKYIRDLSRLTSNVNALKLLADLCEPLGLQGRDHTRN</sequence>
<dbReference type="Proteomes" id="UP000681967">
    <property type="component" value="Unassembled WGS sequence"/>
</dbReference>
<comment type="caution">
    <text evidence="1">The sequence shown here is derived from an EMBL/GenBank/DDBJ whole genome shotgun (WGS) entry which is preliminary data.</text>
</comment>
<organism evidence="1 3">
    <name type="scientific">Rotaria magnacalcarata</name>
    <dbReference type="NCBI Taxonomy" id="392030"/>
    <lineage>
        <taxon>Eukaryota</taxon>
        <taxon>Metazoa</taxon>
        <taxon>Spiralia</taxon>
        <taxon>Gnathifera</taxon>
        <taxon>Rotifera</taxon>
        <taxon>Eurotatoria</taxon>
        <taxon>Bdelloidea</taxon>
        <taxon>Philodinida</taxon>
        <taxon>Philodinidae</taxon>
        <taxon>Rotaria</taxon>
    </lineage>
</organism>
<dbReference type="Proteomes" id="UP000676336">
    <property type="component" value="Unassembled WGS sequence"/>
</dbReference>
<reference evidence="1" key="1">
    <citation type="submission" date="2021-02" db="EMBL/GenBank/DDBJ databases">
        <authorList>
            <person name="Nowell W R."/>
        </authorList>
    </citation>
    <scope>NUCLEOTIDE SEQUENCE</scope>
</reference>
<dbReference type="EMBL" id="CAJOBI010125603">
    <property type="protein sequence ID" value="CAF4699707.1"/>
    <property type="molecule type" value="Genomic_DNA"/>
</dbReference>
<proteinExistence type="predicted"/>
<protein>
    <submittedName>
        <fullName evidence="1">Uncharacterized protein</fullName>
    </submittedName>
</protein>
<evidence type="ECO:0000313" key="2">
    <source>
        <dbReference type="EMBL" id="CAF4699707.1"/>
    </source>
</evidence>